<proteinExistence type="inferred from homology"/>
<comment type="similarity">
    <text evidence="8">Belongs to the NhaC Na(+)/H(+) (TC 2.A.35) antiporter family.</text>
</comment>
<gene>
    <name evidence="11" type="ORF">SAMN05216508_102151</name>
</gene>
<evidence type="ECO:0000256" key="3">
    <source>
        <dbReference type="ARBA" id="ARBA00022449"/>
    </source>
</evidence>
<accession>A0A1I7FI61</accession>
<dbReference type="EMBL" id="FPBT01000002">
    <property type="protein sequence ID" value="SFU35828.1"/>
    <property type="molecule type" value="Genomic_DNA"/>
</dbReference>
<keyword evidence="5 9" id="KW-0812">Transmembrane</keyword>
<keyword evidence="7 9" id="KW-0472">Membrane</keyword>
<evidence type="ECO:0000256" key="1">
    <source>
        <dbReference type="ARBA" id="ARBA00004651"/>
    </source>
</evidence>
<evidence type="ECO:0000313" key="12">
    <source>
        <dbReference type="Proteomes" id="UP000198817"/>
    </source>
</evidence>
<feature type="transmembrane region" description="Helical" evidence="9">
    <location>
        <begin position="75"/>
        <end position="95"/>
    </location>
</feature>
<feature type="transmembrane region" description="Helical" evidence="9">
    <location>
        <begin position="200"/>
        <end position="220"/>
    </location>
</feature>
<feature type="transmembrane region" description="Helical" evidence="9">
    <location>
        <begin position="101"/>
        <end position="129"/>
    </location>
</feature>
<protein>
    <submittedName>
        <fullName evidence="11">Na+:H+ antiporter, NhaC family</fullName>
    </submittedName>
</protein>
<organism evidence="11 12">
    <name type="scientific">Eubacterium pyruvativorans</name>
    <dbReference type="NCBI Taxonomy" id="155865"/>
    <lineage>
        <taxon>Bacteria</taxon>
        <taxon>Bacillati</taxon>
        <taxon>Bacillota</taxon>
        <taxon>Clostridia</taxon>
        <taxon>Eubacteriales</taxon>
        <taxon>Eubacteriaceae</taxon>
        <taxon>Eubacterium</taxon>
    </lineage>
</organism>
<keyword evidence="3" id="KW-0050">Antiport</keyword>
<dbReference type="InterPro" id="IPR004770">
    <property type="entry name" value="Na/H_antiport_NhaC"/>
</dbReference>
<comment type="subcellular location">
    <subcellularLocation>
        <location evidence="1">Cell membrane</location>
        <topology evidence="1">Multi-pass membrane protein</topology>
    </subcellularLocation>
</comment>
<feature type="transmembrane region" description="Helical" evidence="9">
    <location>
        <begin position="40"/>
        <end position="68"/>
    </location>
</feature>
<dbReference type="Pfam" id="PF03553">
    <property type="entry name" value="Na_H_antiporter"/>
    <property type="match status" value="1"/>
</dbReference>
<dbReference type="PANTHER" id="PTHR33451">
    <property type="entry name" value="MALATE-2H(+)/NA(+)-LACTATE ANTIPORTER"/>
    <property type="match status" value="1"/>
</dbReference>
<reference evidence="11 12" key="1">
    <citation type="submission" date="2016-10" db="EMBL/GenBank/DDBJ databases">
        <authorList>
            <person name="de Groot N.N."/>
        </authorList>
    </citation>
    <scope>NUCLEOTIDE SEQUENCE [LARGE SCALE GENOMIC DNA]</scope>
    <source>
        <strain evidence="11 12">KHGC13</strain>
    </source>
</reference>
<dbReference type="STRING" id="155865.SAMN05216515_10116"/>
<keyword evidence="4" id="KW-1003">Cell membrane</keyword>
<dbReference type="NCBIfam" id="TIGR00931">
    <property type="entry name" value="antiport_nhaC"/>
    <property type="match status" value="1"/>
</dbReference>
<dbReference type="InterPro" id="IPR052180">
    <property type="entry name" value="NhaC_Na-H+_Antiporter"/>
</dbReference>
<name>A0A1I7FI61_9FIRM</name>
<evidence type="ECO:0000256" key="4">
    <source>
        <dbReference type="ARBA" id="ARBA00022475"/>
    </source>
</evidence>
<evidence type="ECO:0000313" key="11">
    <source>
        <dbReference type="EMBL" id="SFU35828.1"/>
    </source>
</evidence>
<evidence type="ECO:0000256" key="5">
    <source>
        <dbReference type="ARBA" id="ARBA00022692"/>
    </source>
</evidence>
<dbReference type="AlphaFoldDB" id="A0A1I7FI61"/>
<dbReference type="InterPro" id="IPR018461">
    <property type="entry name" value="Na/H_Antiport_NhaC-like_C"/>
</dbReference>
<evidence type="ECO:0000259" key="10">
    <source>
        <dbReference type="Pfam" id="PF03553"/>
    </source>
</evidence>
<evidence type="ECO:0000256" key="8">
    <source>
        <dbReference type="ARBA" id="ARBA00038435"/>
    </source>
</evidence>
<evidence type="ECO:0000256" key="7">
    <source>
        <dbReference type="ARBA" id="ARBA00023136"/>
    </source>
</evidence>
<feature type="transmembrane region" description="Helical" evidence="9">
    <location>
        <begin position="398"/>
        <end position="417"/>
    </location>
</feature>
<keyword evidence="2" id="KW-0813">Transport</keyword>
<sequence>MHCALVAAGAFAAIIAIINGYKWSYLLKGIINNITSCMQALLILFTVGMLIGTWIAGGVIQSMIYYGLMILKPSIFLPAVCLICAIVSIATGSSWTTAGTVGLAFIGIGQTLGIPVAMTGGAIISGAYFGDKMSPLSDTTNLAPAMAGATLFDHIKHMIWTVTPSMIIALILFSFLGMRFKSKSVNLQSIKVLQTVLKNNFYISPLLIIPAVLVIVMVVMKVPALPGLYGGVWLGAACAIIFQHDSIGHLVGFEMYEGFVSKTGNDFVDALLTRGGLSSMYYSGILMICAMVIAGVLDSSNMMNILCEKVLKRTKGTGSLVATVLVSCIACNILCADQYVSIVLPGRMFKEEFENRHLKPKNLSRCLEDAGTVTSALVPWSTCGAYMSTTLGVATTAYAPYAFLNIINPLVSLFYGITGISMERMSDEEYNAIMEKRAKERTSSEE</sequence>
<evidence type="ECO:0000256" key="9">
    <source>
        <dbReference type="SAM" id="Phobius"/>
    </source>
</evidence>
<evidence type="ECO:0000256" key="2">
    <source>
        <dbReference type="ARBA" id="ARBA00022448"/>
    </source>
</evidence>
<keyword evidence="12" id="KW-1185">Reference proteome</keyword>
<feature type="transmembrane region" description="Helical" evidence="9">
    <location>
        <begin position="159"/>
        <end position="180"/>
    </location>
</feature>
<dbReference type="GO" id="GO:0005886">
    <property type="term" value="C:plasma membrane"/>
    <property type="evidence" value="ECO:0007669"/>
    <property type="project" value="UniProtKB-SubCell"/>
</dbReference>
<evidence type="ECO:0000256" key="6">
    <source>
        <dbReference type="ARBA" id="ARBA00022989"/>
    </source>
</evidence>
<keyword evidence="6 9" id="KW-1133">Transmembrane helix</keyword>
<dbReference type="Proteomes" id="UP000198817">
    <property type="component" value="Unassembled WGS sequence"/>
</dbReference>
<feature type="transmembrane region" description="Helical" evidence="9">
    <location>
        <begin position="318"/>
        <end position="340"/>
    </location>
</feature>
<feature type="transmembrane region" description="Helical" evidence="9">
    <location>
        <begin position="280"/>
        <end position="297"/>
    </location>
</feature>
<dbReference type="PANTHER" id="PTHR33451:SF3">
    <property type="entry name" value="MALATE-2H(+)_NA(+)-LACTATE ANTIPORTER"/>
    <property type="match status" value="1"/>
</dbReference>
<dbReference type="GO" id="GO:0015297">
    <property type="term" value="F:antiporter activity"/>
    <property type="evidence" value="ECO:0007669"/>
    <property type="project" value="UniProtKB-KW"/>
</dbReference>
<feature type="domain" description="Na+/H+ antiporter NhaC-like C-terminal" evidence="10">
    <location>
        <begin position="126"/>
        <end position="420"/>
    </location>
</feature>